<feature type="transmembrane region" description="Helical" evidence="7">
    <location>
        <begin position="239"/>
        <end position="256"/>
    </location>
</feature>
<dbReference type="InterPro" id="IPR020846">
    <property type="entry name" value="MFS_dom"/>
</dbReference>
<dbReference type="PANTHER" id="PTHR23517">
    <property type="entry name" value="RESISTANCE PROTEIN MDTM, PUTATIVE-RELATED-RELATED"/>
    <property type="match status" value="1"/>
</dbReference>
<feature type="transmembrane region" description="Helical" evidence="7">
    <location>
        <begin position="56"/>
        <end position="77"/>
    </location>
</feature>
<sequence>MGLVFAMNSLATVMLQVFVGYFTDKHFTEALMKVGLIFLAFSSLMMIFSFDFWSLLIFATLSGIALAFQHSISYATTSRMYKNNKDIMIGRQGAAGDLGKCAAVFSSAILVIFFASWQLALFSWTVIAFLSFVVITINFKRIKFRDYYIEETEVDKIVLNVSENNIEKSLAILILAAFILVAAIFTLIITNLPTYLRVVKTGLVSELSGLFLGFTLVFGILGAYFSGRVKLRFGMSNSIITISVFLIITIIIYLILDSSNLMTNLIFYAVLGFFLFIIYPQLLAAINDCFHSKKIGFGYGIMLSFGWIGNFIGSLVGGFLADIYSANVFYVLGIIILIIIIVILGIIKIKHSI</sequence>
<name>X1S3S5_9ZZZZ</name>
<dbReference type="InterPro" id="IPR050171">
    <property type="entry name" value="MFS_Transporters"/>
</dbReference>
<accession>X1S3S5</accession>
<feature type="transmembrane region" description="Helical" evidence="7">
    <location>
        <begin position="121"/>
        <end position="139"/>
    </location>
</feature>
<evidence type="ECO:0000313" key="9">
    <source>
        <dbReference type="EMBL" id="GAI87687.1"/>
    </source>
</evidence>
<dbReference type="PROSITE" id="PS50850">
    <property type="entry name" value="MFS"/>
    <property type="match status" value="1"/>
</dbReference>
<keyword evidence="2" id="KW-0813">Transport</keyword>
<dbReference type="Gene3D" id="1.20.1250.20">
    <property type="entry name" value="MFS general substrate transporter like domains"/>
    <property type="match status" value="2"/>
</dbReference>
<comment type="caution">
    <text evidence="9">The sequence shown here is derived from an EMBL/GenBank/DDBJ whole genome shotgun (WGS) entry which is preliminary data.</text>
</comment>
<feature type="transmembrane region" description="Helical" evidence="7">
    <location>
        <begin position="262"/>
        <end position="285"/>
    </location>
</feature>
<feature type="transmembrane region" description="Helical" evidence="7">
    <location>
        <begin position="170"/>
        <end position="189"/>
    </location>
</feature>
<keyword evidence="6 7" id="KW-0472">Membrane</keyword>
<gene>
    <name evidence="9" type="ORF">S12H4_13228</name>
</gene>
<evidence type="ECO:0000256" key="1">
    <source>
        <dbReference type="ARBA" id="ARBA00004651"/>
    </source>
</evidence>
<dbReference type="AlphaFoldDB" id="X1S3S5"/>
<evidence type="ECO:0000256" key="6">
    <source>
        <dbReference type="ARBA" id="ARBA00023136"/>
    </source>
</evidence>
<dbReference type="SUPFAM" id="SSF103473">
    <property type="entry name" value="MFS general substrate transporter"/>
    <property type="match status" value="1"/>
</dbReference>
<keyword evidence="5 7" id="KW-1133">Transmembrane helix</keyword>
<evidence type="ECO:0000256" key="5">
    <source>
        <dbReference type="ARBA" id="ARBA00022989"/>
    </source>
</evidence>
<dbReference type="InterPro" id="IPR011701">
    <property type="entry name" value="MFS"/>
</dbReference>
<proteinExistence type="predicted"/>
<feature type="transmembrane region" description="Helical" evidence="7">
    <location>
        <begin position="327"/>
        <end position="347"/>
    </location>
</feature>
<reference evidence="9" key="1">
    <citation type="journal article" date="2014" name="Front. Microbiol.">
        <title>High frequency of phylogenetically diverse reductive dehalogenase-homologous genes in deep subseafloor sedimentary metagenomes.</title>
        <authorList>
            <person name="Kawai M."/>
            <person name="Futagami T."/>
            <person name="Toyoda A."/>
            <person name="Takaki Y."/>
            <person name="Nishi S."/>
            <person name="Hori S."/>
            <person name="Arai W."/>
            <person name="Tsubouchi T."/>
            <person name="Morono Y."/>
            <person name="Uchiyama I."/>
            <person name="Ito T."/>
            <person name="Fujiyama A."/>
            <person name="Inagaki F."/>
            <person name="Takami H."/>
        </authorList>
    </citation>
    <scope>NUCLEOTIDE SEQUENCE</scope>
    <source>
        <strain evidence="9">Expedition CK06-06</strain>
    </source>
</reference>
<evidence type="ECO:0000259" key="8">
    <source>
        <dbReference type="PROSITE" id="PS50850"/>
    </source>
</evidence>
<dbReference type="GO" id="GO:0022857">
    <property type="term" value="F:transmembrane transporter activity"/>
    <property type="evidence" value="ECO:0007669"/>
    <property type="project" value="InterPro"/>
</dbReference>
<dbReference type="InterPro" id="IPR036259">
    <property type="entry name" value="MFS_trans_sf"/>
</dbReference>
<comment type="subcellular location">
    <subcellularLocation>
        <location evidence="1">Cell membrane</location>
        <topology evidence="1">Multi-pass membrane protein</topology>
    </subcellularLocation>
</comment>
<feature type="transmembrane region" description="Helical" evidence="7">
    <location>
        <begin position="6"/>
        <end position="23"/>
    </location>
</feature>
<evidence type="ECO:0000256" key="2">
    <source>
        <dbReference type="ARBA" id="ARBA00022448"/>
    </source>
</evidence>
<evidence type="ECO:0000256" key="4">
    <source>
        <dbReference type="ARBA" id="ARBA00022692"/>
    </source>
</evidence>
<feature type="transmembrane region" description="Helical" evidence="7">
    <location>
        <begin position="209"/>
        <end position="227"/>
    </location>
</feature>
<dbReference type="EMBL" id="BARW01006298">
    <property type="protein sequence ID" value="GAI87687.1"/>
    <property type="molecule type" value="Genomic_DNA"/>
</dbReference>
<keyword evidence="3" id="KW-1003">Cell membrane</keyword>
<feature type="transmembrane region" description="Helical" evidence="7">
    <location>
        <begin position="98"/>
        <end position="115"/>
    </location>
</feature>
<dbReference type="Pfam" id="PF07690">
    <property type="entry name" value="MFS_1"/>
    <property type="match status" value="1"/>
</dbReference>
<feature type="transmembrane region" description="Helical" evidence="7">
    <location>
        <begin position="30"/>
        <end position="50"/>
    </location>
</feature>
<evidence type="ECO:0000256" key="7">
    <source>
        <dbReference type="SAM" id="Phobius"/>
    </source>
</evidence>
<feature type="domain" description="Major facilitator superfamily (MFS) profile" evidence="8">
    <location>
        <begin position="1"/>
        <end position="351"/>
    </location>
</feature>
<feature type="transmembrane region" description="Helical" evidence="7">
    <location>
        <begin position="297"/>
        <end position="321"/>
    </location>
</feature>
<dbReference type="PANTHER" id="PTHR23517:SF3">
    <property type="entry name" value="INTEGRAL MEMBRANE TRANSPORT PROTEIN"/>
    <property type="match status" value="1"/>
</dbReference>
<keyword evidence="4 7" id="KW-0812">Transmembrane</keyword>
<dbReference type="GO" id="GO:0005886">
    <property type="term" value="C:plasma membrane"/>
    <property type="evidence" value="ECO:0007669"/>
    <property type="project" value="UniProtKB-SubCell"/>
</dbReference>
<protein>
    <recommendedName>
        <fullName evidence="8">Major facilitator superfamily (MFS) profile domain-containing protein</fullName>
    </recommendedName>
</protein>
<evidence type="ECO:0000256" key="3">
    <source>
        <dbReference type="ARBA" id="ARBA00022475"/>
    </source>
</evidence>
<organism evidence="9">
    <name type="scientific">marine sediment metagenome</name>
    <dbReference type="NCBI Taxonomy" id="412755"/>
    <lineage>
        <taxon>unclassified sequences</taxon>
        <taxon>metagenomes</taxon>
        <taxon>ecological metagenomes</taxon>
    </lineage>
</organism>